<organism evidence="2 3">
    <name type="scientific">Hymenoscyphus fraxineus</name>
    <dbReference type="NCBI Taxonomy" id="746836"/>
    <lineage>
        <taxon>Eukaryota</taxon>
        <taxon>Fungi</taxon>
        <taxon>Dikarya</taxon>
        <taxon>Ascomycota</taxon>
        <taxon>Pezizomycotina</taxon>
        <taxon>Leotiomycetes</taxon>
        <taxon>Helotiales</taxon>
        <taxon>Helotiaceae</taxon>
        <taxon>Hymenoscyphus</taxon>
    </lineage>
</organism>
<name>A0A9N9LCU4_9HELO</name>
<dbReference type="AlphaFoldDB" id="A0A9N9LCU4"/>
<accession>A0A9N9LCU4</accession>
<keyword evidence="3" id="KW-1185">Reference proteome</keyword>
<reference evidence="2" key="1">
    <citation type="submission" date="2021-07" db="EMBL/GenBank/DDBJ databases">
        <authorList>
            <person name="Durling M."/>
        </authorList>
    </citation>
    <scope>NUCLEOTIDE SEQUENCE</scope>
</reference>
<gene>
    <name evidence="2" type="ORF">HYFRA_00013692</name>
</gene>
<comment type="caution">
    <text evidence="2">The sequence shown here is derived from an EMBL/GenBank/DDBJ whole genome shotgun (WGS) entry which is preliminary data.</text>
</comment>
<evidence type="ECO:0000256" key="1">
    <source>
        <dbReference type="SAM" id="MobiDB-lite"/>
    </source>
</evidence>
<evidence type="ECO:0000313" key="2">
    <source>
        <dbReference type="EMBL" id="CAG8961892.1"/>
    </source>
</evidence>
<protein>
    <submittedName>
        <fullName evidence="2">Uncharacterized protein</fullName>
    </submittedName>
</protein>
<dbReference type="EMBL" id="CAJVRL010000119">
    <property type="protein sequence ID" value="CAG8961892.1"/>
    <property type="molecule type" value="Genomic_DNA"/>
</dbReference>
<evidence type="ECO:0000313" key="3">
    <source>
        <dbReference type="Proteomes" id="UP000696280"/>
    </source>
</evidence>
<dbReference type="Proteomes" id="UP000696280">
    <property type="component" value="Unassembled WGS sequence"/>
</dbReference>
<feature type="region of interest" description="Disordered" evidence="1">
    <location>
        <begin position="1"/>
        <end position="20"/>
    </location>
</feature>
<proteinExistence type="predicted"/>
<sequence length="114" mass="12544">MAWVHFLGDSKTGSRPSASENKRCNITSCVAGVDLPTTSRIVPKDPTYAPRGWLEQMPVRVEFFLFGCCLCSRSRCLESRSGSMCHPVEGVLTIGCLGEMTLGGNFIDIRRVIM</sequence>
<feature type="compositionally biased region" description="Polar residues" evidence="1">
    <location>
        <begin position="11"/>
        <end position="20"/>
    </location>
</feature>